<dbReference type="InterPro" id="IPR021970">
    <property type="entry name" value="SVM_signal"/>
</dbReference>
<gene>
    <name evidence="2" type="ORF">M8044_000392</name>
</gene>
<proteinExistence type="predicted"/>
<evidence type="ECO:0000313" key="3">
    <source>
        <dbReference type="Proteomes" id="UP001221763"/>
    </source>
</evidence>
<accession>A0ABT5L9A0</accession>
<evidence type="ECO:0000259" key="1">
    <source>
        <dbReference type="Pfam" id="PF12113"/>
    </source>
</evidence>
<feature type="domain" description="Sequence-variable mosaic (SVM) signal sequence" evidence="1">
    <location>
        <begin position="1"/>
        <end position="33"/>
    </location>
</feature>
<dbReference type="Proteomes" id="UP001221763">
    <property type="component" value="Unassembled WGS sequence"/>
</dbReference>
<comment type="caution">
    <text evidence="2">The sequence shown here is derived from an EMBL/GenBank/DDBJ whole genome shotgun (WGS) entry which is preliminary data.</text>
</comment>
<reference evidence="2 3" key="1">
    <citation type="journal article" date="2023" name="Plant">
        <title>Draft Genome Sequence Resource of CBPPT1, a 'Candidatus Phytoplasma trifolii'-Related Strain Associated with Potato Purple Top Disease in the Columbia Basin, U.S.A.</title>
        <authorList>
            <person name="Wei W."/>
            <person name="Shao J."/>
            <person name="Bottner-Parker K.D."/>
            <person name="Zhao Y."/>
        </authorList>
    </citation>
    <scope>NUCLEOTIDE SEQUENCE [LARGE SCALE GENOMIC DNA]</scope>
    <source>
        <strain evidence="2 3">CBPPT1</strain>
    </source>
</reference>
<dbReference type="Pfam" id="PF12113">
    <property type="entry name" value="SVM_signal"/>
    <property type="match status" value="1"/>
</dbReference>
<organism evidence="2 3">
    <name type="scientific">Columbia Basin potato purple top phytoplasma</name>
    <dbReference type="NCBI Taxonomy" id="307134"/>
    <lineage>
        <taxon>Bacteria</taxon>
        <taxon>Bacillati</taxon>
        <taxon>Mycoplasmatota</taxon>
        <taxon>Mollicutes</taxon>
        <taxon>Acholeplasmatales</taxon>
        <taxon>Acholeplasmataceae</taxon>
        <taxon>Candidatus Phytoplasma</taxon>
        <taxon>16SrVI (Clover proliferation group)</taxon>
    </lineage>
</organism>
<protein>
    <submittedName>
        <fullName evidence="2">SVM family protein</fullName>
    </submittedName>
</protein>
<keyword evidence="3" id="KW-1185">Reference proteome</keyword>
<evidence type="ECO:0000313" key="2">
    <source>
        <dbReference type="EMBL" id="MDC9032170.1"/>
    </source>
</evidence>
<dbReference type="EMBL" id="JANHJP010000006">
    <property type="protein sequence ID" value="MDC9032170.1"/>
    <property type="molecule type" value="Genomic_DNA"/>
</dbReference>
<dbReference type="RefSeq" id="WP_273585373.1">
    <property type="nucleotide sequence ID" value="NZ_JANHJP010000006.1"/>
</dbReference>
<name>A0ABT5L9A0_9MOLU</name>
<sequence length="90" mass="10617">MFKFKNNLLLLNVFLFIGLRLFLITNNNSVMAMENNNPLKIIYNIKSKNINEKRKPIKISYYVNDKNLSLEDMVKKIDIINSNKKPISRL</sequence>